<proteinExistence type="predicted"/>
<evidence type="ECO:0000313" key="1">
    <source>
        <dbReference type="EMBL" id="KAJ3498222.1"/>
    </source>
</evidence>
<accession>A0ACC1R894</accession>
<comment type="caution">
    <text evidence="1">The sequence shown here is derived from an EMBL/GenBank/DDBJ whole genome shotgun (WGS) entry which is preliminary data.</text>
</comment>
<sequence>MEYQSFQEVTGTGQSPVHHSFPTAARLEPVASAALETLSTVTSLSNSETCATETLNTSILQAPPIPPTTGFEVPVLSSIFRAVNTGNELMVRLLIEKGADLSRRDLDGSSLLHHAATLNDVDILTLLLKNSCDVNATDCRGQTPIFLAVSNSHIEATMILLEYGAEVGVRDSTGCVPLHLAVEKGLLQIAEILIANGADIDD</sequence>
<protein>
    <submittedName>
        <fullName evidence="1">Uncharacterized protein</fullName>
    </submittedName>
</protein>
<evidence type="ECO:0000313" key="2">
    <source>
        <dbReference type="Proteomes" id="UP001148737"/>
    </source>
</evidence>
<gene>
    <name evidence="1" type="ORF">NLG97_g1293</name>
</gene>
<dbReference type="Proteomes" id="UP001148737">
    <property type="component" value="Unassembled WGS sequence"/>
</dbReference>
<keyword evidence="2" id="KW-1185">Reference proteome</keyword>
<reference evidence="1" key="1">
    <citation type="submission" date="2022-07" db="EMBL/GenBank/DDBJ databases">
        <title>Genome Sequence of Lecanicillium saksenae.</title>
        <authorList>
            <person name="Buettner E."/>
        </authorList>
    </citation>
    <scope>NUCLEOTIDE SEQUENCE</scope>
    <source>
        <strain evidence="1">VT-O1</strain>
    </source>
</reference>
<organism evidence="1 2">
    <name type="scientific">Lecanicillium saksenae</name>
    <dbReference type="NCBI Taxonomy" id="468837"/>
    <lineage>
        <taxon>Eukaryota</taxon>
        <taxon>Fungi</taxon>
        <taxon>Dikarya</taxon>
        <taxon>Ascomycota</taxon>
        <taxon>Pezizomycotina</taxon>
        <taxon>Sordariomycetes</taxon>
        <taxon>Hypocreomycetidae</taxon>
        <taxon>Hypocreales</taxon>
        <taxon>Cordycipitaceae</taxon>
        <taxon>Lecanicillium</taxon>
    </lineage>
</organism>
<name>A0ACC1R894_9HYPO</name>
<dbReference type="EMBL" id="JANAKD010000063">
    <property type="protein sequence ID" value="KAJ3498222.1"/>
    <property type="molecule type" value="Genomic_DNA"/>
</dbReference>